<accession>A0A642UTV5</accession>
<comment type="caution">
    <text evidence="1">The sequence shown here is derived from an EMBL/GenBank/DDBJ whole genome shotgun (WGS) entry which is preliminary data.</text>
</comment>
<dbReference type="AlphaFoldDB" id="A0A642UTV5"/>
<reference evidence="1 2" key="1">
    <citation type="submission" date="2019-07" db="EMBL/GenBank/DDBJ databases">
        <title>Genome assembly of two rare yeast pathogens: Diutina rugosa and Trichomonascus ciferrii.</title>
        <authorList>
            <person name="Mixao V."/>
            <person name="Saus E."/>
            <person name="Hansen A."/>
            <person name="Lass-Flor C."/>
            <person name="Gabaldon T."/>
        </authorList>
    </citation>
    <scope>NUCLEOTIDE SEQUENCE [LARGE SCALE GENOMIC DNA]</scope>
    <source>
        <strain evidence="1 2">CBS 613</strain>
    </source>
</reference>
<sequence>MLGNEMLIYGIAPLSRLNFLQMYKFMIFLRLVAATSYLGAAITPIDSLSEINITDSEAVFKVGDRFLVPLKDSVEYYFFNVTTNKTSDDGYIAVSPCHSQMYSPYAGRFNVEYTNGRLVQIDTTLTGKGSVNPSLIGLVSLTTGVDLKLGLSVSNTDTTGVDYACIVEPGRTCQAFVRPHAVSIKAQGVIGRLQDLMLQSSTQVPEVLQWTYPIENTGTLMCLCDDQVENLACEARINYYDPFHPIHLEYRI</sequence>
<protein>
    <submittedName>
        <fullName evidence="1">Uncharacterized protein</fullName>
    </submittedName>
</protein>
<evidence type="ECO:0000313" key="2">
    <source>
        <dbReference type="Proteomes" id="UP000449547"/>
    </source>
</evidence>
<keyword evidence="2" id="KW-1185">Reference proteome</keyword>
<dbReference type="GeneID" id="54780296"/>
<dbReference type="EMBL" id="SWFT01000050">
    <property type="protein sequence ID" value="KAA8905215.1"/>
    <property type="molecule type" value="Genomic_DNA"/>
</dbReference>
<proteinExistence type="predicted"/>
<dbReference type="VEuPathDB" id="FungiDB:DIURU_001643"/>
<organism evidence="1 2">
    <name type="scientific">Diutina rugosa</name>
    <name type="common">Yeast</name>
    <name type="synonym">Candida rugosa</name>
    <dbReference type="NCBI Taxonomy" id="5481"/>
    <lineage>
        <taxon>Eukaryota</taxon>
        <taxon>Fungi</taxon>
        <taxon>Dikarya</taxon>
        <taxon>Ascomycota</taxon>
        <taxon>Saccharomycotina</taxon>
        <taxon>Pichiomycetes</taxon>
        <taxon>Debaryomycetaceae</taxon>
        <taxon>Diutina</taxon>
    </lineage>
</organism>
<gene>
    <name evidence="1" type="ORF">DIURU_001643</name>
</gene>
<evidence type="ECO:0000313" key="1">
    <source>
        <dbReference type="EMBL" id="KAA8905215.1"/>
    </source>
</evidence>
<name>A0A642UTV5_DIURU</name>
<dbReference type="RefSeq" id="XP_034013601.1">
    <property type="nucleotide sequence ID" value="XM_034154209.1"/>
</dbReference>
<dbReference type="Proteomes" id="UP000449547">
    <property type="component" value="Unassembled WGS sequence"/>
</dbReference>